<name>A2E6N0_TRIV3</name>
<evidence type="ECO:0000313" key="5">
    <source>
        <dbReference type="EMBL" id="EAY11735.1"/>
    </source>
</evidence>
<gene>
    <name evidence="5" type="ORF">TVAG_488370</name>
</gene>
<evidence type="ECO:0000259" key="4">
    <source>
        <dbReference type="PROSITE" id="PS50013"/>
    </source>
</evidence>
<feature type="compositionally biased region" description="Basic residues" evidence="3">
    <location>
        <begin position="155"/>
        <end position="170"/>
    </location>
</feature>
<dbReference type="SUPFAM" id="SSF54160">
    <property type="entry name" value="Chromo domain-like"/>
    <property type="match status" value="1"/>
</dbReference>
<dbReference type="InterPro" id="IPR023780">
    <property type="entry name" value="Chromo_domain"/>
</dbReference>
<dbReference type="Gene3D" id="2.40.50.40">
    <property type="match status" value="1"/>
</dbReference>
<dbReference type="KEGG" id="tva:4769693"/>
<dbReference type="SMART" id="SM00298">
    <property type="entry name" value="CHROMO"/>
    <property type="match status" value="1"/>
</dbReference>
<feature type="compositionally biased region" description="Low complexity" evidence="3">
    <location>
        <begin position="202"/>
        <end position="211"/>
    </location>
</feature>
<dbReference type="PANTHER" id="PTHR22812">
    <property type="entry name" value="CHROMOBOX PROTEIN"/>
    <property type="match status" value="1"/>
</dbReference>
<dbReference type="VEuPathDB" id="TrichDB:TVAGG3_0817620"/>
<feature type="region of interest" description="Disordered" evidence="3">
    <location>
        <begin position="97"/>
        <end position="259"/>
    </location>
</feature>
<dbReference type="GO" id="GO:0031507">
    <property type="term" value="P:heterochromatin formation"/>
    <property type="evidence" value="ECO:0000318"/>
    <property type="project" value="GO_Central"/>
</dbReference>
<dbReference type="VEuPathDB" id="TrichDB:TVAG_488370"/>
<dbReference type="EMBL" id="DS113314">
    <property type="protein sequence ID" value="EAY11735.1"/>
    <property type="molecule type" value="Genomic_DNA"/>
</dbReference>
<sequence>MSDNFGVDSDPEVFEVESIIGKMYTDGKPYYLIHWKHYEDPKYDTWEPRENLDCPEIMEAFEKTEIAKKADQKYQEFLAGKYKTKSSHKNQIIQDIDEVNVTESSSTNNKKKKRKSAKKLDAVYLNETDETKISSSSDVLPNEENDSELEVVNSSKKRTKSSSRRSKPKQQKNNLPESNIDQPNSNKAAAVSKPSPKKTRSSTEASTSSKKTPSKPKETKRRPTKKSRVEESVNETTDEIPLQDTSEDQVPNQYKDDDSDFDLEAFKKSIVEEDSKKDQEFNQNAKATFILKQNSEFKSYKHKEMDYHAIYGIYPGTQLPGSLDGTAVIRFSDANQLKSNGFILAHLESGRVVPVNIEIARRMSPQKLIDCLIEEKLKIDTKKEKDLAI</sequence>
<reference evidence="5" key="2">
    <citation type="journal article" date="2007" name="Science">
        <title>Draft genome sequence of the sexually transmitted pathogen Trichomonas vaginalis.</title>
        <authorList>
            <person name="Carlton J.M."/>
            <person name="Hirt R.P."/>
            <person name="Silva J.C."/>
            <person name="Delcher A.L."/>
            <person name="Schatz M."/>
            <person name="Zhao Q."/>
            <person name="Wortman J.R."/>
            <person name="Bidwell S.L."/>
            <person name="Alsmark U.C.M."/>
            <person name="Besteiro S."/>
            <person name="Sicheritz-Ponten T."/>
            <person name="Noel C.J."/>
            <person name="Dacks J.B."/>
            <person name="Foster P.G."/>
            <person name="Simillion C."/>
            <person name="Van de Peer Y."/>
            <person name="Miranda-Saavedra D."/>
            <person name="Barton G.J."/>
            <person name="Westrop G.D."/>
            <person name="Mueller S."/>
            <person name="Dessi D."/>
            <person name="Fiori P.L."/>
            <person name="Ren Q."/>
            <person name="Paulsen I."/>
            <person name="Zhang H."/>
            <person name="Bastida-Corcuera F.D."/>
            <person name="Simoes-Barbosa A."/>
            <person name="Brown M.T."/>
            <person name="Hayes R.D."/>
            <person name="Mukherjee M."/>
            <person name="Okumura C.Y."/>
            <person name="Schneider R."/>
            <person name="Smith A.J."/>
            <person name="Vanacova S."/>
            <person name="Villalvazo M."/>
            <person name="Haas B.J."/>
            <person name="Pertea M."/>
            <person name="Feldblyum T.V."/>
            <person name="Utterback T.R."/>
            <person name="Shu C.L."/>
            <person name="Osoegawa K."/>
            <person name="de Jong P.J."/>
            <person name="Hrdy I."/>
            <person name="Horvathova L."/>
            <person name="Zubacova Z."/>
            <person name="Dolezal P."/>
            <person name="Malik S.B."/>
            <person name="Logsdon J.M. Jr."/>
            <person name="Henze K."/>
            <person name="Gupta A."/>
            <person name="Wang C.C."/>
            <person name="Dunne R.L."/>
            <person name="Upcroft J.A."/>
            <person name="Upcroft P."/>
            <person name="White O."/>
            <person name="Salzberg S.L."/>
            <person name="Tang P."/>
            <person name="Chiu C.-H."/>
            <person name="Lee Y.-S."/>
            <person name="Embley T.M."/>
            <person name="Coombs G.H."/>
            <person name="Mottram J.C."/>
            <person name="Tachezy J."/>
            <person name="Fraser-Liggett C.M."/>
            <person name="Johnson P.J."/>
        </authorList>
    </citation>
    <scope>NUCLEOTIDE SEQUENCE [LARGE SCALE GENOMIC DNA]</scope>
    <source>
        <strain evidence="5">G3</strain>
    </source>
</reference>
<keyword evidence="6" id="KW-1185">Reference proteome</keyword>
<accession>A2E6N0</accession>
<dbReference type="GO" id="GO:0003682">
    <property type="term" value="F:chromatin binding"/>
    <property type="evidence" value="ECO:0000318"/>
    <property type="project" value="GO_Central"/>
</dbReference>
<evidence type="ECO:0000256" key="3">
    <source>
        <dbReference type="SAM" id="MobiDB-lite"/>
    </source>
</evidence>
<reference evidence="5" key="1">
    <citation type="submission" date="2006-10" db="EMBL/GenBank/DDBJ databases">
        <authorList>
            <person name="Amadeo P."/>
            <person name="Zhao Q."/>
            <person name="Wortman J."/>
            <person name="Fraser-Liggett C."/>
            <person name="Carlton J."/>
        </authorList>
    </citation>
    <scope>NUCLEOTIDE SEQUENCE</scope>
    <source>
        <strain evidence="5">G3</strain>
    </source>
</reference>
<dbReference type="Pfam" id="PF00385">
    <property type="entry name" value="Chromo"/>
    <property type="match status" value="1"/>
</dbReference>
<evidence type="ECO:0000256" key="2">
    <source>
        <dbReference type="ARBA" id="ARBA00023242"/>
    </source>
</evidence>
<dbReference type="GO" id="GO:0005721">
    <property type="term" value="C:pericentric heterochromatin"/>
    <property type="evidence" value="ECO:0000318"/>
    <property type="project" value="GO_Central"/>
</dbReference>
<keyword evidence="2" id="KW-0539">Nucleus</keyword>
<dbReference type="AlphaFoldDB" id="A2E6N0"/>
<feature type="compositionally biased region" description="Basic residues" evidence="3">
    <location>
        <begin position="212"/>
        <end position="226"/>
    </location>
</feature>
<comment type="subcellular location">
    <subcellularLocation>
        <location evidence="1">Nucleus</location>
    </subcellularLocation>
</comment>
<dbReference type="eggNOG" id="KOG1911">
    <property type="taxonomic scope" value="Eukaryota"/>
</dbReference>
<feature type="compositionally biased region" description="Low complexity" evidence="3">
    <location>
        <begin position="184"/>
        <end position="194"/>
    </location>
</feature>
<proteinExistence type="predicted"/>
<dbReference type="Proteomes" id="UP000001542">
    <property type="component" value="Unassembled WGS sequence"/>
</dbReference>
<evidence type="ECO:0000256" key="1">
    <source>
        <dbReference type="ARBA" id="ARBA00004123"/>
    </source>
</evidence>
<organism evidence="5 6">
    <name type="scientific">Trichomonas vaginalis (strain ATCC PRA-98 / G3)</name>
    <dbReference type="NCBI Taxonomy" id="412133"/>
    <lineage>
        <taxon>Eukaryota</taxon>
        <taxon>Metamonada</taxon>
        <taxon>Parabasalia</taxon>
        <taxon>Trichomonadida</taxon>
        <taxon>Trichomonadidae</taxon>
        <taxon>Trichomonas</taxon>
    </lineage>
</organism>
<dbReference type="OrthoDB" id="433924at2759"/>
<evidence type="ECO:0000313" key="6">
    <source>
        <dbReference type="Proteomes" id="UP000001542"/>
    </source>
</evidence>
<dbReference type="InterPro" id="IPR016197">
    <property type="entry name" value="Chromo-like_dom_sf"/>
</dbReference>
<dbReference type="CDD" id="cd00024">
    <property type="entry name" value="CD_CSD"/>
    <property type="match status" value="1"/>
</dbReference>
<protein>
    <recommendedName>
        <fullName evidence="4">Chromo domain-containing protein</fullName>
    </recommendedName>
</protein>
<dbReference type="STRING" id="5722.A2E6N0"/>
<feature type="domain" description="Chromo" evidence="4">
    <location>
        <begin position="14"/>
        <end position="73"/>
    </location>
</feature>
<dbReference type="InParanoid" id="A2E6N0"/>
<dbReference type="InterPro" id="IPR051219">
    <property type="entry name" value="Heterochromatin_chromo-domain"/>
</dbReference>
<feature type="compositionally biased region" description="Polar residues" evidence="3">
    <location>
        <begin position="173"/>
        <end position="183"/>
    </location>
</feature>
<dbReference type="PROSITE" id="PS50013">
    <property type="entry name" value="CHROMO_2"/>
    <property type="match status" value="1"/>
</dbReference>
<dbReference type="RefSeq" id="XP_001323958.1">
    <property type="nucleotide sequence ID" value="XM_001323923.1"/>
</dbReference>
<dbReference type="InterPro" id="IPR000953">
    <property type="entry name" value="Chromo/chromo_shadow_dom"/>
</dbReference>
<dbReference type="GO" id="GO:0005634">
    <property type="term" value="C:nucleus"/>
    <property type="evidence" value="ECO:0007669"/>
    <property type="project" value="UniProtKB-SubCell"/>
</dbReference>
<dbReference type="SMR" id="A2E6N0"/>